<proteinExistence type="predicted"/>
<accession>A0AAW2H565</accession>
<evidence type="ECO:0000256" key="1">
    <source>
        <dbReference type="SAM" id="MobiDB-lite"/>
    </source>
</evidence>
<dbReference type="GO" id="GO:1990716">
    <property type="term" value="C:axonemal central apparatus"/>
    <property type="evidence" value="ECO:0007669"/>
    <property type="project" value="TreeGrafter"/>
</dbReference>
<dbReference type="AlphaFoldDB" id="A0AAW2H565"/>
<dbReference type="InterPro" id="IPR026173">
    <property type="entry name" value="SPAG17"/>
</dbReference>
<dbReference type="EMBL" id="JADYXP020000001">
    <property type="protein sequence ID" value="KAL0134472.1"/>
    <property type="molecule type" value="Genomic_DNA"/>
</dbReference>
<feature type="region of interest" description="Disordered" evidence="1">
    <location>
        <begin position="536"/>
        <end position="560"/>
    </location>
</feature>
<name>A0AAW2H565_9HYME</name>
<evidence type="ECO:0000313" key="3">
    <source>
        <dbReference type="Proteomes" id="UP001430953"/>
    </source>
</evidence>
<dbReference type="Proteomes" id="UP001430953">
    <property type="component" value="Unassembled WGS sequence"/>
</dbReference>
<dbReference type="GO" id="GO:0005576">
    <property type="term" value="C:extracellular region"/>
    <property type="evidence" value="ECO:0007669"/>
    <property type="project" value="GOC"/>
</dbReference>
<comment type="caution">
    <text evidence="2">The sequence shown here is derived from an EMBL/GenBank/DDBJ whole genome shotgun (WGS) entry which is preliminary data.</text>
</comment>
<dbReference type="GO" id="GO:1904158">
    <property type="term" value="P:axonemal central apparatus assembly"/>
    <property type="evidence" value="ECO:0007669"/>
    <property type="project" value="TreeGrafter"/>
</dbReference>
<reference evidence="2 3" key="1">
    <citation type="submission" date="2023-03" db="EMBL/GenBank/DDBJ databases">
        <title>High recombination rates correlate with genetic variation in Cardiocondyla obscurior ants.</title>
        <authorList>
            <person name="Errbii M."/>
        </authorList>
    </citation>
    <scope>NUCLEOTIDE SEQUENCE [LARGE SCALE GENOMIC DNA]</scope>
    <source>
        <strain evidence="2">Alpha-2009</strain>
        <tissue evidence="2">Whole body</tissue>
    </source>
</reference>
<dbReference type="GO" id="GO:0003351">
    <property type="term" value="P:epithelial cilium movement involved in extracellular fluid movement"/>
    <property type="evidence" value="ECO:0007669"/>
    <property type="project" value="TreeGrafter"/>
</dbReference>
<sequence>MFYSNDNGKENCRVFFCRYIFLFNEAAEEEEPARIYSLTYQKAIDTMRTLSERGPKKCFAIENICHYTNAVLSENNGHLSTWLIARLIKYLIYHAKIEHDGRLKVKADLDRKIDEECPTIRNTGSSKSAVTKLHDCMLSGKVNRRLYMDSIPFDEPKLYIVLSGLHNPDLPVELLSIKLPLTCILEIKLSKELIKRNGTMDPKIYEDLLNAVPSKYTDVPLILSAILPQVEHNLATSSDGRLPNTSTTAERSLVFNMQDKLKLLDLEHELTDEYVDGPTVSSSRSLSDLKVILFEDGLSTIMCHFIDQRPSSRIMTCVTAVKRMGRSHGSGIKRTRSLPNFTSLPIGTSSSRCSKSETEIDYCKPAAAFTEYPLSFALTDARRDIASGISVQECLQEKKLREERVSKNTKTSSYSRVFLQVARECFQSFDRFAGRYFEPTDSMLLYFSNNNAVDNGARRKFCEYIAEEEENRIKRERETRQSRRMGLTGRFMKKSIDAEDDAIIFDDECFVLPDSLKASHLKKTLGRKGQKKIFETAESEEDGSEARRGKENDKTETKRDAKIDDVDTSFLPAEKKFYRPNVSRRGGPYDFRLTLRNRDLRIAVALAQCTLRLSNGVSRQTLENSSNSHWQNLTFDFRALWPLGLLIEPTVEDGTKNPFCIRQSYVLKRSERAGAAREICRNFLRNGTVLKYLDDNTVVIFRLNGVIVTCTDFDKPQSRDESIREMVQKVYKNSAKFRIKKGNSRQSVAASGKVIDSTETRSNKSIRNEDDSLIIGTFGAGEALRYLVNYDGRYHKVLNDQLVSERDRLLVRTTSDYEVNEVFTRRADGTDTLVCSNEELIVIFSGIRSCRTSDAKRNQTVSIADGFVTILLTLRSAVSCTLSMPDNLRVSISRRGHYEVSIGDKVNLKVIKVAFRKFVGADSRTIVTTGGGGRGRVKSVRYHALLSKQRSPIYIEVDSNVLEHDDERRRGENEDASLDPRIHCKHERYCETLKFPARSQYRIFAMNRDLTACEYPHRSVRREQKVAAVFGDEMSMIQYPISRRPELHRLITFVPTRVTSDKRTDYDRIELSRSTYSFPYNWLFPFGKKVVAERTRNEVLAKRNEQSLHKLLRVRVFFGIKGAKRSVLIDMQRAMGRYWISVLRDSDKCRLFYATGSRSRPYEVENNYESSQDGLRELAVGVKESIDVETYVRSLQGKLIKVSTKASRQSSRLAELLRQRRSMKEEYEWYKQCMRKRIIVPYFRNIADSRYFLMKNHVDGATSKRSYLRVVAEKRRSR</sequence>
<dbReference type="PANTHER" id="PTHR21963">
    <property type="entry name" value="PF6"/>
    <property type="match status" value="1"/>
</dbReference>
<dbReference type="PANTHER" id="PTHR21963:SF1">
    <property type="entry name" value="SPERM-ASSOCIATED ANTIGEN 17"/>
    <property type="match status" value="1"/>
</dbReference>
<evidence type="ECO:0000313" key="2">
    <source>
        <dbReference type="EMBL" id="KAL0134472.1"/>
    </source>
</evidence>
<keyword evidence="3" id="KW-1185">Reference proteome</keyword>
<feature type="compositionally biased region" description="Basic and acidic residues" evidence="1">
    <location>
        <begin position="544"/>
        <end position="560"/>
    </location>
</feature>
<gene>
    <name evidence="2" type="ORF">PUN28_001336</name>
</gene>
<organism evidence="2 3">
    <name type="scientific">Cardiocondyla obscurior</name>
    <dbReference type="NCBI Taxonomy" id="286306"/>
    <lineage>
        <taxon>Eukaryota</taxon>
        <taxon>Metazoa</taxon>
        <taxon>Ecdysozoa</taxon>
        <taxon>Arthropoda</taxon>
        <taxon>Hexapoda</taxon>
        <taxon>Insecta</taxon>
        <taxon>Pterygota</taxon>
        <taxon>Neoptera</taxon>
        <taxon>Endopterygota</taxon>
        <taxon>Hymenoptera</taxon>
        <taxon>Apocrita</taxon>
        <taxon>Aculeata</taxon>
        <taxon>Formicoidea</taxon>
        <taxon>Formicidae</taxon>
        <taxon>Myrmicinae</taxon>
        <taxon>Cardiocondyla</taxon>
    </lineage>
</organism>
<protein>
    <submittedName>
        <fullName evidence="2">Uncharacterized protein</fullName>
    </submittedName>
</protein>